<gene>
    <name evidence="10" type="ORF">GURASL_25780</name>
</gene>
<evidence type="ECO:0000256" key="3">
    <source>
        <dbReference type="ARBA" id="ARBA00022475"/>
    </source>
</evidence>
<evidence type="ECO:0000256" key="6">
    <source>
        <dbReference type="ARBA" id="ARBA00022989"/>
    </source>
</evidence>
<feature type="transmembrane region" description="Helical" evidence="9">
    <location>
        <begin position="96"/>
        <end position="114"/>
    </location>
</feature>
<dbReference type="PANTHER" id="PTHR11795">
    <property type="entry name" value="BRANCHED-CHAIN AMINO ACID TRANSPORT SYSTEM PERMEASE PROTEIN LIVH"/>
    <property type="match status" value="1"/>
</dbReference>
<evidence type="ECO:0000313" key="11">
    <source>
        <dbReference type="Proteomes" id="UP001317705"/>
    </source>
</evidence>
<feature type="transmembrane region" description="Helical" evidence="9">
    <location>
        <begin position="61"/>
        <end position="84"/>
    </location>
</feature>
<keyword evidence="5" id="KW-0029">Amino-acid transport</keyword>
<evidence type="ECO:0008006" key="12">
    <source>
        <dbReference type="Google" id="ProtNLM"/>
    </source>
</evidence>
<keyword evidence="6 9" id="KW-1133">Transmembrane helix</keyword>
<keyword evidence="4 9" id="KW-0812">Transmembrane</keyword>
<evidence type="ECO:0000256" key="8">
    <source>
        <dbReference type="ARBA" id="ARBA00037998"/>
    </source>
</evidence>
<dbReference type="InterPro" id="IPR011990">
    <property type="entry name" value="TPR-like_helical_dom_sf"/>
</dbReference>
<evidence type="ECO:0000256" key="7">
    <source>
        <dbReference type="ARBA" id="ARBA00023136"/>
    </source>
</evidence>
<comment type="subcellular location">
    <subcellularLocation>
        <location evidence="1">Cell membrane</location>
        <topology evidence="1">Multi-pass membrane protein</topology>
    </subcellularLocation>
</comment>
<sequence length="517" mass="55328">MTIFLQSLISGTLIGGVYALVGIGLTIIFGVMRVINFAHGDILMIGMYLTYNLFTLFKIDPFVSIVITIPVMFLFGGLLQKVLINRVLGALPQNQILLTIGLGLILSNTVMLIYTSDYKILSTSYSSDSFKILQSVINPDKYEALYNKGNALYAKALKESDGEAAARLAKAETRYAAALKVKQGQYRAINNWGTALAAEARLAKGEAADRLYARADEKFAAAAALEPGDFEIAYNRGVTFASQAATKSGAAADALFAKAEEAFKAAEELRPDSFDLLNGWAAVLTARAARASGAEADKLYAAAFEKYIAAQENRPTEENATAPEIDADTENARPLAEKRQILTKAYGAFTPPFRVKPDKRDAGISVSTPLAISFVITVVITALLYWFLMKTDIGQAIRATAQDREAAQLMGINVKRMSIIAFGLGSALAGTAGALVSPTYYIFPQIGSTFTLKAFVITVLGGMGSIVGATVGGVIIGIAESLGAVYISSGWKDVVVYVIFLLVLLFKPSGLMGKSRM</sequence>
<feature type="transmembrane region" description="Helical" evidence="9">
    <location>
        <begin position="419"/>
        <end position="443"/>
    </location>
</feature>
<comment type="similarity">
    <text evidence="8">Belongs to the binding-protein-dependent transport system permease family. LivHM subfamily.</text>
</comment>
<feature type="transmembrane region" description="Helical" evidence="9">
    <location>
        <begin position="455"/>
        <end position="479"/>
    </location>
</feature>
<evidence type="ECO:0000256" key="2">
    <source>
        <dbReference type="ARBA" id="ARBA00022448"/>
    </source>
</evidence>
<dbReference type="RefSeq" id="WP_281999781.1">
    <property type="nucleotide sequence ID" value="NZ_AP027151.1"/>
</dbReference>
<dbReference type="Pfam" id="PF02653">
    <property type="entry name" value="BPD_transp_2"/>
    <property type="match status" value="2"/>
</dbReference>
<keyword evidence="7 9" id="KW-0472">Membrane</keyword>
<dbReference type="Gene3D" id="1.25.40.10">
    <property type="entry name" value="Tetratricopeptide repeat domain"/>
    <property type="match status" value="2"/>
</dbReference>
<dbReference type="SUPFAM" id="SSF48452">
    <property type="entry name" value="TPR-like"/>
    <property type="match status" value="1"/>
</dbReference>
<dbReference type="PANTHER" id="PTHR11795:SF445">
    <property type="entry name" value="AMINO ACID ABC TRANSPORTER PERMEASE PROTEIN"/>
    <property type="match status" value="1"/>
</dbReference>
<accession>A0ABN6VXB8</accession>
<keyword evidence="11" id="KW-1185">Reference proteome</keyword>
<proteinExistence type="inferred from homology"/>
<feature type="transmembrane region" description="Helical" evidence="9">
    <location>
        <begin position="12"/>
        <end position="31"/>
    </location>
</feature>
<evidence type="ECO:0000256" key="4">
    <source>
        <dbReference type="ARBA" id="ARBA00022692"/>
    </source>
</evidence>
<keyword evidence="3" id="KW-1003">Cell membrane</keyword>
<evidence type="ECO:0000256" key="9">
    <source>
        <dbReference type="SAM" id="Phobius"/>
    </source>
</evidence>
<evidence type="ECO:0000313" key="10">
    <source>
        <dbReference type="EMBL" id="BDV43655.1"/>
    </source>
</evidence>
<feature type="transmembrane region" description="Helical" evidence="9">
    <location>
        <begin position="364"/>
        <end position="388"/>
    </location>
</feature>
<protein>
    <recommendedName>
        <fullName evidence="12">Branched-chain amino acid ABC transporter permease</fullName>
    </recommendedName>
</protein>
<feature type="transmembrane region" description="Helical" evidence="9">
    <location>
        <begin position="485"/>
        <end position="506"/>
    </location>
</feature>
<keyword evidence="2" id="KW-0813">Transport</keyword>
<evidence type="ECO:0000256" key="5">
    <source>
        <dbReference type="ARBA" id="ARBA00022970"/>
    </source>
</evidence>
<dbReference type="CDD" id="cd06582">
    <property type="entry name" value="TM_PBP1_LivH_like"/>
    <property type="match status" value="2"/>
</dbReference>
<evidence type="ECO:0000256" key="1">
    <source>
        <dbReference type="ARBA" id="ARBA00004651"/>
    </source>
</evidence>
<reference evidence="10 11" key="1">
    <citation type="submission" date="2022-12" db="EMBL/GenBank/DDBJ databases">
        <title>Polyphasic characterization of Geotalea uranireducens NIT-SL11 newly isolated from a complex of sewage sludge and microbially reduced graphene oxide.</title>
        <authorList>
            <person name="Xie L."/>
            <person name="Yoshida N."/>
            <person name="Meng L."/>
        </authorList>
    </citation>
    <scope>NUCLEOTIDE SEQUENCE [LARGE SCALE GENOMIC DNA]</scope>
    <source>
        <strain evidence="10 11">NIT-SL11</strain>
    </source>
</reference>
<dbReference type="InterPro" id="IPR052157">
    <property type="entry name" value="BCAA_transport_permease"/>
</dbReference>
<organism evidence="10 11">
    <name type="scientific">Geotalea uraniireducens</name>
    <dbReference type="NCBI Taxonomy" id="351604"/>
    <lineage>
        <taxon>Bacteria</taxon>
        <taxon>Pseudomonadati</taxon>
        <taxon>Thermodesulfobacteriota</taxon>
        <taxon>Desulfuromonadia</taxon>
        <taxon>Geobacterales</taxon>
        <taxon>Geobacteraceae</taxon>
        <taxon>Geotalea</taxon>
    </lineage>
</organism>
<dbReference type="Proteomes" id="UP001317705">
    <property type="component" value="Chromosome"/>
</dbReference>
<dbReference type="EMBL" id="AP027151">
    <property type="protein sequence ID" value="BDV43655.1"/>
    <property type="molecule type" value="Genomic_DNA"/>
</dbReference>
<name>A0ABN6VXB8_9BACT</name>
<dbReference type="InterPro" id="IPR001851">
    <property type="entry name" value="ABC_transp_permease"/>
</dbReference>